<feature type="region of interest" description="Disordered" evidence="1">
    <location>
        <begin position="1"/>
        <end position="41"/>
    </location>
</feature>
<evidence type="ECO:0000256" key="1">
    <source>
        <dbReference type="SAM" id="MobiDB-lite"/>
    </source>
</evidence>
<feature type="compositionally biased region" description="Basic and acidic residues" evidence="1">
    <location>
        <begin position="130"/>
        <end position="141"/>
    </location>
</feature>
<protein>
    <submittedName>
        <fullName evidence="2">Uncharacterized protein</fullName>
    </submittedName>
</protein>
<evidence type="ECO:0000313" key="3">
    <source>
        <dbReference type="Proteomes" id="UP000316759"/>
    </source>
</evidence>
<sequence length="141" mass="16463">MDGLSKETKELEDQERDLNKEITASNEKLVWSKQSSEEADKEYTKWSAQVRHGRQDANKKLSISSAFFAKRKKNLQTQNVLLIRSSKKEATDERKDTRREFHRLVDVETRESREIRTDHLGGWTASVQEGSRKSRKPETVE</sequence>
<dbReference type="AlphaFoldDB" id="A0A504YHP5"/>
<gene>
    <name evidence="2" type="ORF">FGIG_12210</name>
</gene>
<comment type="caution">
    <text evidence="2">The sequence shown here is derived from an EMBL/GenBank/DDBJ whole genome shotgun (WGS) entry which is preliminary data.</text>
</comment>
<evidence type="ECO:0000313" key="2">
    <source>
        <dbReference type="EMBL" id="TPP57427.1"/>
    </source>
</evidence>
<proteinExistence type="predicted"/>
<dbReference type="Proteomes" id="UP000316759">
    <property type="component" value="Unassembled WGS sequence"/>
</dbReference>
<accession>A0A504YHP5</accession>
<dbReference type="EMBL" id="SUNJ01013218">
    <property type="protein sequence ID" value="TPP57427.1"/>
    <property type="molecule type" value="Genomic_DNA"/>
</dbReference>
<feature type="region of interest" description="Disordered" evidence="1">
    <location>
        <begin position="117"/>
        <end position="141"/>
    </location>
</feature>
<reference evidence="2 3" key="1">
    <citation type="submission" date="2019-04" db="EMBL/GenBank/DDBJ databases">
        <title>Annotation for the trematode Fasciola gigantica.</title>
        <authorList>
            <person name="Choi Y.-J."/>
        </authorList>
    </citation>
    <scope>NUCLEOTIDE SEQUENCE [LARGE SCALE GENOMIC DNA]</scope>
    <source>
        <strain evidence="2">Uganda_cow_1</strain>
    </source>
</reference>
<organism evidence="2 3">
    <name type="scientific">Fasciola gigantica</name>
    <name type="common">Giant liver fluke</name>
    <dbReference type="NCBI Taxonomy" id="46835"/>
    <lineage>
        <taxon>Eukaryota</taxon>
        <taxon>Metazoa</taxon>
        <taxon>Spiralia</taxon>
        <taxon>Lophotrochozoa</taxon>
        <taxon>Platyhelminthes</taxon>
        <taxon>Trematoda</taxon>
        <taxon>Digenea</taxon>
        <taxon>Plagiorchiida</taxon>
        <taxon>Echinostomata</taxon>
        <taxon>Echinostomatoidea</taxon>
        <taxon>Fasciolidae</taxon>
        <taxon>Fasciola</taxon>
    </lineage>
</organism>
<feature type="compositionally biased region" description="Basic and acidic residues" evidence="1">
    <location>
        <begin position="1"/>
        <end position="20"/>
    </location>
</feature>
<keyword evidence="3" id="KW-1185">Reference proteome</keyword>
<name>A0A504YHP5_FASGI</name>